<evidence type="ECO:0000256" key="3">
    <source>
        <dbReference type="ARBA" id="ARBA00022490"/>
    </source>
</evidence>
<feature type="compositionally biased region" description="Basic and acidic residues" evidence="4">
    <location>
        <begin position="115"/>
        <end position="139"/>
    </location>
</feature>
<dbReference type="GeneID" id="25986218"/>
<feature type="compositionally biased region" description="Basic residues" evidence="4">
    <location>
        <begin position="105"/>
        <end position="114"/>
    </location>
</feature>
<dbReference type="GO" id="GO:0005737">
    <property type="term" value="C:cytoplasm"/>
    <property type="evidence" value="ECO:0007669"/>
    <property type="project" value="UniProtKB-SubCell"/>
</dbReference>
<accession>J5SYZ6</accession>
<feature type="compositionally biased region" description="Basic and acidic residues" evidence="4">
    <location>
        <begin position="28"/>
        <end position="46"/>
    </location>
</feature>
<organism evidence="7 8">
    <name type="scientific">Trichosporon asahii var. asahii (strain ATCC 90039 / CBS 2479 / JCM 2466 / KCTC 7840 / NBRC 103889/ NCYC 2677 / UAMH 7654)</name>
    <name type="common">Yeast</name>
    <dbReference type="NCBI Taxonomy" id="1186058"/>
    <lineage>
        <taxon>Eukaryota</taxon>
        <taxon>Fungi</taxon>
        <taxon>Dikarya</taxon>
        <taxon>Basidiomycota</taxon>
        <taxon>Agaricomycotina</taxon>
        <taxon>Tremellomycetes</taxon>
        <taxon>Trichosporonales</taxon>
        <taxon>Trichosporonaceae</taxon>
        <taxon>Trichosporon</taxon>
    </lineage>
</organism>
<feature type="domain" description="Svf1-like N-terminal" evidence="5">
    <location>
        <begin position="230"/>
        <end position="390"/>
    </location>
</feature>
<comment type="subcellular location">
    <subcellularLocation>
        <location evidence="1">Cytoplasm</location>
    </subcellularLocation>
</comment>
<dbReference type="InterPro" id="IPR013931">
    <property type="entry name" value="Svf1-like_N"/>
</dbReference>
<dbReference type="PANTHER" id="PTHR47107:SF1">
    <property type="entry name" value="CERAMIDE-BINDING PROTEIN SVF1-RELATED"/>
    <property type="match status" value="1"/>
</dbReference>
<comment type="similarity">
    <text evidence="2">Belongs to the SVF1 family.</text>
</comment>
<dbReference type="GO" id="GO:0006979">
    <property type="term" value="P:response to oxidative stress"/>
    <property type="evidence" value="ECO:0007669"/>
    <property type="project" value="InterPro"/>
</dbReference>
<dbReference type="Proteomes" id="UP000002748">
    <property type="component" value="Unassembled WGS sequence"/>
</dbReference>
<gene>
    <name evidence="7" type="ORF">A1Q1_02705</name>
</gene>
<dbReference type="EMBL" id="ALBS01000207">
    <property type="protein sequence ID" value="EJT48286.1"/>
    <property type="molecule type" value="Genomic_DNA"/>
</dbReference>
<feature type="compositionally biased region" description="Basic and acidic residues" evidence="4">
    <location>
        <begin position="8"/>
        <end position="18"/>
    </location>
</feature>
<evidence type="ECO:0000259" key="6">
    <source>
        <dbReference type="Pfam" id="PF17187"/>
    </source>
</evidence>
<feature type="region of interest" description="Disordered" evidence="4">
    <location>
        <begin position="1"/>
        <end position="149"/>
    </location>
</feature>
<feature type="compositionally biased region" description="Basic and acidic residues" evidence="4">
    <location>
        <begin position="77"/>
        <end position="104"/>
    </location>
</feature>
<dbReference type="VEuPathDB" id="FungiDB:A1Q1_02705"/>
<dbReference type="RefSeq" id="XP_014179441.1">
    <property type="nucleotide sequence ID" value="XM_014323966.1"/>
</dbReference>
<dbReference type="PANTHER" id="PTHR47107">
    <property type="entry name" value="SVF1-LIKE PROTEIN YDR222W-RELATED"/>
    <property type="match status" value="1"/>
</dbReference>
<evidence type="ECO:0000256" key="1">
    <source>
        <dbReference type="ARBA" id="ARBA00004496"/>
    </source>
</evidence>
<dbReference type="OrthoDB" id="2590239at2759"/>
<dbReference type="Pfam" id="PF17187">
    <property type="entry name" value="Svf1_C"/>
    <property type="match status" value="1"/>
</dbReference>
<feature type="domain" description="Svf1-like C-terminal" evidence="6">
    <location>
        <begin position="407"/>
        <end position="557"/>
    </location>
</feature>
<comment type="caution">
    <text evidence="7">The sequence shown here is derived from an EMBL/GenBank/DDBJ whole genome shotgun (WGS) entry which is preliminary data.</text>
</comment>
<proteinExistence type="inferred from homology"/>
<protein>
    <submittedName>
        <fullName evidence="7">Uncharacterized protein</fullName>
    </submittedName>
</protein>
<dbReference type="AlphaFoldDB" id="J5SYZ6"/>
<dbReference type="InterPro" id="IPR033394">
    <property type="entry name" value="Svf1-like_C"/>
</dbReference>
<keyword evidence="3" id="KW-0963">Cytoplasm</keyword>
<dbReference type="HOGENOM" id="CLU_488518_0_0_1"/>
<dbReference type="KEGG" id="tasa:A1Q1_02705"/>
<evidence type="ECO:0000259" key="5">
    <source>
        <dbReference type="Pfam" id="PF08622"/>
    </source>
</evidence>
<sequence>MYDGPVRGGERKGVHDVDSSGSRGGQGDFRREELEAPREEIRKLKEQEEEALSAALGFAPAKSSGEGSGANSIPVSGDDKERRRQEKMAQKRLDRQLRREERYERRHRTKGRSSRGRERSPSDRREREGRDRDRRDRAPRSRSPHNYRVVDDDAYESVAEVYLTFSGKDSKAKSGAGHSGGSHHQNFWPVTSYNSGYGQLTDKDTEVSAAGCGTKLTSQWSCVSNKGFQTETQTWYSVLADGSILMVQVIWSYLGVFLIPATAQMTFKLFNPTTKTTTWKSVNVSNFKHDGRNCKSDSFEIKHSGSASGEEAYHITANLDKNVQIDTVWTRPASAPGCKYGTGEDGGFSYFGKDKSEDKRDALVVHSGQVVIDGKAIDATGNAMFVDAIQGGMRPNLDDYGPAGKGSGHVKVNIGVIYASNLSAPLLVVGQTHTPEPTSVFPVPNQDVSTATHLNTYKDDTGYMAPKGLAFVFGGVREDNKAPAKAELVIDDVTKGFIEKVDVLAEIPYVIRKGYAAISGTKPFIFQYHNPATLQVDLGDKTVPVKGWVYNEASFISQ</sequence>
<dbReference type="Pfam" id="PF08622">
    <property type="entry name" value="Svf1"/>
    <property type="match status" value="1"/>
</dbReference>
<reference evidence="7 8" key="1">
    <citation type="journal article" date="2012" name="Eukaryot. Cell">
        <title>Draft genome sequence of CBS 2479, the standard type strain of Trichosporon asahii.</title>
        <authorList>
            <person name="Yang R.Y."/>
            <person name="Li H.T."/>
            <person name="Zhu H."/>
            <person name="Zhou G.P."/>
            <person name="Wang M."/>
            <person name="Wang L."/>
        </authorList>
    </citation>
    <scope>NUCLEOTIDE SEQUENCE [LARGE SCALE GENOMIC DNA]</scope>
    <source>
        <strain evidence="8">ATCC 90039 / CBS 2479 / JCM 2466 / KCTC 7840 / NCYC 2677 / UAMH 7654</strain>
    </source>
</reference>
<evidence type="ECO:0000256" key="2">
    <source>
        <dbReference type="ARBA" id="ARBA00009069"/>
    </source>
</evidence>
<evidence type="ECO:0000256" key="4">
    <source>
        <dbReference type="SAM" id="MobiDB-lite"/>
    </source>
</evidence>
<evidence type="ECO:0000313" key="7">
    <source>
        <dbReference type="EMBL" id="EJT48286.1"/>
    </source>
</evidence>
<name>J5SYZ6_TRIAS</name>
<evidence type="ECO:0000313" key="8">
    <source>
        <dbReference type="Proteomes" id="UP000002748"/>
    </source>
</evidence>
<dbReference type="InterPro" id="IPR051385">
    <property type="entry name" value="Ceramide-binding_SVF1"/>
</dbReference>